<organism evidence="2 3">
    <name type="scientific">Rhododendron griersonianum</name>
    <dbReference type="NCBI Taxonomy" id="479676"/>
    <lineage>
        <taxon>Eukaryota</taxon>
        <taxon>Viridiplantae</taxon>
        <taxon>Streptophyta</taxon>
        <taxon>Embryophyta</taxon>
        <taxon>Tracheophyta</taxon>
        <taxon>Spermatophyta</taxon>
        <taxon>Magnoliopsida</taxon>
        <taxon>eudicotyledons</taxon>
        <taxon>Gunneridae</taxon>
        <taxon>Pentapetalae</taxon>
        <taxon>asterids</taxon>
        <taxon>Ericales</taxon>
        <taxon>Ericaceae</taxon>
        <taxon>Ericoideae</taxon>
        <taxon>Rhodoreae</taxon>
        <taxon>Rhododendron</taxon>
    </lineage>
</organism>
<evidence type="ECO:0000313" key="3">
    <source>
        <dbReference type="Proteomes" id="UP000823749"/>
    </source>
</evidence>
<evidence type="ECO:0000256" key="1">
    <source>
        <dbReference type="SAM" id="MobiDB-lite"/>
    </source>
</evidence>
<feature type="compositionally biased region" description="Basic and acidic residues" evidence="1">
    <location>
        <begin position="58"/>
        <end position="69"/>
    </location>
</feature>
<proteinExistence type="predicted"/>
<gene>
    <name evidence="2" type="ORF">RHGRI_012064</name>
</gene>
<keyword evidence="3" id="KW-1185">Reference proteome</keyword>
<evidence type="ECO:0000313" key="2">
    <source>
        <dbReference type="EMBL" id="KAG5554410.1"/>
    </source>
</evidence>
<sequence length="114" mass="12194">MSNTTPDLGPLCLRCYLNPLFFIPNSSSLNSSIRAEAKLKGNGNGNGNGKGVSFVGTEGDKRRSTRGERDLFKAPEAIIEEPAVGFDPMTAVISMISCKNGQDGNRDRDSSGRI</sequence>
<accession>A0AAV6KP44</accession>
<feature type="region of interest" description="Disordered" evidence="1">
    <location>
        <begin position="39"/>
        <end position="69"/>
    </location>
</feature>
<dbReference type="Proteomes" id="UP000823749">
    <property type="component" value="Chromosome 4"/>
</dbReference>
<name>A0AAV6KP44_9ERIC</name>
<dbReference type="AlphaFoldDB" id="A0AAV6KP44"/>
<reference evidence="2" key="1">
    <citation type="submission" date="2020-08" db="EMBL/GenBank/DDBJ databases">
        <title>Plant Genome Project.</title>
        <authorList>
            <person name="Zhang R.-G."/>
        </authorList>
    </citation>
    <scope>NUCLEOTIDE SEQUENCE</scope>
    <source>
        <strain evidence="2">WSP0</strain>
        <tissue evidence="2">Leaf</tissue>
    </source>
</reference>
<protein>
    <submittedName>
        <fullName evidence="2">Uncharacterized protein</fullName>
    </submittedName>
</protein>
<dbReference type="EMBL" id="JACTNZ010000004">
    <property type="protein sequence ID" value="KAG5554410.1"/>
    <property type="molecule type" value="Genomic_DNA"/>
</dbReference>
<comment type="caution">
    <text evidence="2">The sequence shown here is derived from an EMBL/GenBank/DDBJ whole genome shotgun (WGS) entry which is preliminary data.</text>
</comment>